<feature type="transmembrane region" description="Helical" evidence="1">
    <location>
        <begin position="42"/>
        <end position="61"/>
    </location>
</feature>
<keyword evidence="1" id="KW-0472">Membrane</keyword>
<evidence type="ECO:0000256" key="1">
    <source>
        <dbReference type="SAM" id="Phobius"/>
    </source>
</evidence>
<dbReference type="Gene3D" id="3.40.50.300">
    <property type="entry name" value="P-loop containing nucleotide triphosphate hydrolases"/>
    <property type="match status" value="1"/>
</dbReference>
<dbReference type="GO" id="GO:0005525">
    <property type="term" value="F:GTP binding"/>
    <property type="evidence" value="ECO:0007669"/>
    <property type="project" value="InterPro"/>
</dbReference>
<dbReference type="InterPro" id="IPR027417">
    <property type="entry name" value="P-loop_NTPase"/>
</dbReference>
<dbReference type="AlphaFoldDB" id="M5RBS5"/>
<comment type="caution">
    <text evidence="3">The sequence shown here is derived from an EMBL/GenBank/DDBJ whole genome shotgun (WGS) entry which is preliminary data.</text>
</comment>
<feature type="domain" description="G" evidence="2">
    <location>
        <begin position="288"/>
        <end position="390"/>
    </location>
</feature>
<evidence type="ECO:0000313" key="3">
    <source>
        <dbReference type="EMBL" id="EMI16820.1"/>
    </source>
</evidence>
<organism evidence="3 4">
    <name type="scientific">Rhodopirellula maiorica SM1</name>
    <dbReference type="NCBI Taxonomy" id="1265738"/>
    <lineage>
        <taxon>Bacteria</taxon>
        <taxon>Pseudomonadati</taxon>
        <taxon>Planctomycetota</taxon>
        <taxon>Planctomycetia</taxon>
        <taxon>Pirellulales</taxon>
        <taxon>Pirellulaceae</taxon>
        <taxon>Novipirellula</taxon>
    </lineage>
</organism>
<evidence type="ECO:0000259" key="2">
    <source>
        <dbReference type="Pfam" id="PF01926"/>
    </source>
</evidence>
<keyword evidence="1" id="KW-1133">Transmembrane helix</keyword>
<dbReference type="Proteomes" id="UP000011991">
    <property type="component" value="Unassembled WGS sequence"/>
</dbReference>
<dbReference type="CDD" id="cd00882">
    <property type="entry name" value="Ras_like_GTPase"/>
    <property type="match status" value="1"/>
</dbReference>
<feature type="transmembrane region" description="Helical" evidence="1">
    <location>
        <begin position="12"/>
        <end position="36"/>
    </location>
</feature>
<dbReference type="InterPro" id="IPR006073">
    <property type="entry name" value="GTP-bd"/>
</dbReference>
<accession>M5RBS5</accession>
<keyword evidence="1" id="KW-0812">Transmembrane</keyword>
<gene>
    <name evidence="3" type="ORF">RMSM_06255</name>
</gene>
<reference evidence="3 4" key="1">
    <citation type="journal article" date="2013" name="Mar. Genomics">
        <title>Expression of sulfatases in Rhodopirellula baltica and the diversity of sulfatases in the genus Rhodopirellula.</title>
        <authorList>
            <person name="Wegner C.E."/>
            <person name="Richter-Heitmann T."/>
            <person name="Klindworth A."/>
            <person name="Klockow C."/>
            <person name="Richter M."/>
            <person name="Achstetter T."/>
            <person name="Glockner F.O."/>
            <person name="Harder J."/>
        </authorList>
    </citation>
    <scope>NUCLEOTIDE SEQUENCE [LARGE SCALE GENOMIC DNA]</scope>
    <source>
        <strain evidence="3 4">SM1</strain>
    </source>
</reference>
<dbReference type="EMBL" id="ANOG01000905">
    <property type="protein sequence ID" value="EMI16820.1"/>
    <property type="molecule type" value="Genomic_DNA"/>
</dbReference>
<dbReference type="PANTHER" id="PTHR42714:SF2">
    <property type="entry name" value="TRNA MODIFICATION GTPASE GTPBP3, MITOCHONDRIAL"/>
    <property type="match status" value="1"/>
</dbReference>
<keyword evidence="4" id="KW-1185">Reference proteome</keyword>
<dbReference type="GO" id="GO:0030488">
    <property type="term" value="P:tRNA methylation"/>
    <property type="evidence" value="ECO:0007669"/>
    <property type="project" value="TreeGrafter"/>
</dbReference>
<name>M5RBS5_9BACT</name>
<sequence length="518" mass="58716">MESQVNWVRGISLRFVVLFVLWTLPVACYVAIGAFAIYQTGWFYKIVWLLPGMWGAAWLIGKMWKPPKVHRSFSGKPLSAPSFWTPQDSSAIQIVEDYRREVQDIDSQTIMDLNRYIRDAQILAERLAKHYHNRTRDEFFHPLTLVEILAVIHLAAEDLEQWVLESIPGSDLATIGQIKRLPKVVNALDVVQKVVYVGSAVLNPAKMLAYPLWRKSANVTVELQNELIRGFYQRFLRQLGYYLIEMYSGRLRSGSRRYRSKFSEMSEVAHEFDRGETSIDDLDDLSTTIAVMGQVNAGKSSLVNALLHNQVATTNVLPETRSVTRHQYSVPGSNNLVTLLDTPGYDEADVSRDQLAEIQKAAETADMILLVMAANSSARDADRQMLDEVAAVYEQNRKLKPPSVIVVLTHIDLLRPVREWDPPYDWRQPHALKEESMAAAVQYAGELFGDKVSDYACVYTGTDHPIDSGTLDDVVSQMVAHLDHGHGAAILKAFYRKLSDDRFKTLKNQVFQLFKAVR</sequence>
<dbReference type="PANTHER" id="PTHR42714">
    <property type="entry name" value="TRNA MODIFICATION GTPASE GTPBP3"/>
    <property type="match status" value="1"/>
</dbReference>
<dbReference type="GO" id="GO:0002098">
    <property type="term" value="P:tRNA wobble uridine modification"/>
    <property type="evidence" value="ECO:0007669"/>
    <property type="project" value="TreeGrafter"/>
</dbReference>
<dbReference type="GO" id="GO:0005737">
    <property type="term" value="C:cytoplasm"/>
    <property type="evidence" value="ECO:0007669"/>
    <property type="project" value="TreeGrafter"/>
</dbReference>
<evidence type="ECO:0000313" key="4">
    <source>
        <dbReference type="Proteomes" id="UP000011991"/>
    </source>
</evidence>
<dbReference type="InterPro" id="IPR005225">
    <property type="entry name" value="Small_GTP-bd"/>
</dbReference>
<dbReference type="Pfam" id="PF01926">
    <property type="entry name" value="MMR_HSR1"/>
    <property type="match status" value="1"/>
</dbReference>
<protein>
    <submittedName>
        <fullName evidence="3">GTP-binding protein HSR1-related protein</fullName>
    </submittedName>
</protein>
<dbReference type="NCBIfam" id="TIGR00231">
    <property type="entry name" value="small_GTP"/>
    <property type="match status" value="1"/>
</dbReference>
<dbReference type="SUPFAM" id="SSF52540">
    <property type="entry name" value="P-loop containing nucleoside triphosphate hydrolases"/>
    <property type="match status" value="1"/>
</dbReference>
<proteinExistence type="predicted"/>
<dbReference type="PATRIC" id="fig|1265738.3.peg.6231"/>